<proteinExistence type="predicted"/>
<gene>
    <name evidence="2" type="ORF">cyc_01621</name>
</gene>
<evidence type="ECO:0000313" key="2">
    <source>
        <dbReference type="EMBL" id="OEH78179.1"/>
    </source>
</evidence>
<reference evidence="2 3" key="1">
    <citation type="journal article" date="2016" name="BMC Genomics">
        <title>Comparative genomics reveals Cyclospora cayetanensis possesses coccidia-like metabolism and invasion components but unique surface antigens.</title>
        <authorList>
            <person name="Liu S."/>
            <person name="Wang L."/>
            <person name="Zheng H."/>
            <person name="Xu Z."/>
            <person name="Roellig D.M."/>
            <person name="Li N."/>
            <person name="Frace M.A."/>
            <person name="Tang K."/>
            <person name="Arrowood M.J."/>
            <person name="Moss D.M."/>
            <person name="Zhang L."/>
            <person name="Feng Y."/>
            <person name="Xiao L."/>
        </authorList>
    </citation>
    <scope>NUCLEOTIDE SEQUENCE [LARGE SCALE GENOMIC DNA]</scope>
    <source>
        <strain evidence="2 3">CHN_HEN01</strain>
    </source>
</reference>
<evidence type="ECO:0000256" key="1">
    <source>
        <dbReference type="SAM" id="SignalP"/>
    </source>
</evidence>
<dbReference type="VEuPathDB" id="ToxoDB:cyc_01621"/>
<keyword evidence="1" id="KW-0732">Signal</keyword>
<accession>A0A1D3D3Z8</accession>
<dbReference type="AlphaFoldDB" id="A0A1D3D3Z8"/>
<sequence>MRITVRPPGPVKCLFAVILAFSCFSWESLWGSHATGISRGPPTIQEGPIQTNYEAATAVGFAHRVPLWCKAFALEKAFSVCRGSNCKADNTSVLTQVFQDGACVLLILLMLILVADQVEWLLCQPLICWWVLSSVFGATIELPTAQIAPLLPIGEFYQLPFPYAYLICRLFLNEMYRHVALLKRDQDSRTLKKA</sequence>
<dbReference type="Proteomes" id="UP000095192">
    <property type="component" value="Unassembled WGS sequence"/>
</dbReference>
<feature type="signal peptide" evidence="1">
    <location>
        <begin position="1"/>
        <end position="34"/>
    </location>
</feature>
<keyword evidence="3" id="KW-1185">Reference proteome</keyword>
<dbReference type="InParanoid" id="A0A1D3D3Z8"/>
<name>A0A1D3D3Z8_9EIME</name>
<dbReference type="VEuPathDB" id="ToxoDB:LOC34618598"/>
<comment type="caution">
    <text evidence="2">The sequence shown here is derived from an EMBL/GenBank/DDBJ whole genome shotgun (WGS) entry which is preliminary data.</text>
</comment>
<evidence type="ECO:0000313" key="3">
    <source>
        <dbReference type="Proteomes" id="UP000095192"/>
    </source>
</evidence>
<evidence type="ECO:0008006" key="4">
    <source>
        <dbReference type="Google" id="ProtNLM"/>
    </source>
</evidence>
<feature type="chain" id="PRO_5008914118" description="Transmembrane protein" evidence="1">
    <location>
        <begin position="35"/>
        <end position="194"/>
    </location>
</feature>
<organism evidence="2 3">
    <name type="scientific">Cyclospora cayetanensis</name>
    <dbReference type="NCBI Taxonomy" id="88456"/>
    <lineage>
        <taxon>Eukaryota</taxon>
        <taxon>Sar</taxon>
        <taxon>Alveolata</taxon>
        <taxon>Apicomplexa</taxon>
        <taxon>Conoidasida</taxon>
        <taxon>Coccidia</taxon>
        <taxon>Eucoccidiorida</taxon>
        <taxon>Eimeriorina</taxon>
        <taxon>Eimeriidae</taxon>
        <taxon>Cyclospora</taxon>
    </lineage>
</organism>
<protein>
    <recommendedName>
        <fullName evidence="4">Transmembrane protein</fullName>
    </recommendedName>
</protein>
<dbReference type="EMBL" id="JROU02000831">
    <property type="protein sequence ID" value="OEH78179.1"/>
    <property type="molecule type" value="Genomic_DNA"/>
</dbReference>
<dbReference type="PROSITE" id="PS51257">
    <property type="entry name" value="PROKAR_LIPOPROTEIN"/>
    <property type="match status" value="1"/>
</dbReference>